<evidence type="ECO:0000256" key="1">
    <source>
        <dbReference type="ARBA" id="ARBA00022857"/>
    </source>
</evidence>
<dbReference type="Proteomes" id="UP000050277">
    <property type="component" value="Unassembled WGS sequence"/>
</dbReference>
<proteinExistence type="inferred from homology"/>
<dbReference type="InterPro" id="IPR008670">
    <property type="entry name" value="CoA_reduct_LuxC"/>
</dbReference>
<sequence>MSVELPTWCLPPTLAWPQASQQFGSLHVPILAPSPAQMLHLAERLRASATTMQRLPIARIVAAIDRAATQWFAPDYAPRVQLLNQLPQINGYNQAMLNAVLDRMLADWRAPQLWQRLNEQFGDPLLLDGWRPSVVGESRVLGPRLTWHICAGNVPGVAIQSLIDALLVKSPSLLKVARGEPLWAAAFASSLIEQLPELAESIAVLWWSGGEQALETPILATAEAIIANASDQAIAAVRQRSPAHIRWLDYGSRYSFGYLSQRMLAAPNLAEIAANLAADSVMLEQQGCVSPQALFIEAPSAAQLSQLAALLNQAMADLSQRYPASSAMLAATRRSADEYEWQALSGQPIQLLSQPEQPWLVVVDQGENLPTTTGRLIKLMPVADFAELAQRVSPLRQHLQSATLVCSSEQRAELAEALALLGVVRICHAGQQAFPQAAWHHDGRDPLRSLVRWVDVERSSHLHL</sequence>
<reference evidence="3 4" key="1">
    <citation type="submission" date="2015-07" db="EMBL/GenBank/DDBJ databases">
        <title>Whole genome sequence of Herpetosiphon geysericola DSM 7119.</title>
        <authorList>
            <person name="Hemp J."/>
            <person name="Ward L.M."/>
            <person name="Pace L.A."/>
            <person name="Fischer W.W."/>
        </authorList>
    </citation>
    <scope>NUCLEOTIDE SEQUENCE [LARGE SCALE GENOMIC DNA]</scope>
    <source>
        <strain evidence="3 4">DSM 7119</strain>
    </source>
</reference>
<evidence type="ECO:0000313" key="3">
    <source>
        <dbReference type="EMBL" id="KPL85303.1"/>
    </source>
</evidence>
<name>A0A0P6Y6P1_9CHLR</name>
<dbReference type="EMBL" id="LGKP01000025">
    <property type="protein sequence ID" value="KPL85303.1"/>
    <property type="molecule type" value="Genomic_DNA"/>
</dbReference>
<keyword evidence="2" id="KW-0560">Oxidoreductase</keyword>
<comment type="similarity">
    <text evidence="2">Belongs to the LuxC family.</text>
</comment>
<dbReference type="AlphaFoldDB" id="A0A0P6Y6P1"/>
<accession>A0A0P6Y6P1</accession>
<dbReference type="RefSeq" id="WP_054535586.1">
    <property type="nucleotide sequence ID" value="NZ_LGKP01000025.1"/>
</dbReference>
<dbReference type="EC" id="1.2.1.50" evidence="2"/>
<evidence type="ECO:0000313" key="4">
    <source>
        <dbReference type="Proteomes" id="UP000050277"/>
    </source>
</evidence>
<dbReference type="STRING" id="70996.SE18_16640"/>
<keyword evidence="4" id="KW-1185">Reference proteome</keyword>
<evidence type="ECO:0000256" key="2">
    <source>
        <dbReference type="PIRNR" id="PIRNR009414"/>
    </source>
</evidence>
<dbReference type="GO" id="GO:0003995">
    <property type="term" value="F:acyl-CoA dehydrogenase activity"/>
    <property type="evidence" value="ECO:0007669"/>
    <property type="project" value="InterPro"/>
</dbReference>
<organism evidence="3 4">
    <name type="scientific">Herpetosiphon geysericola</name>
    <dbReference type="NCBI Taxonomy" id="70996"/>
    <lineage>
        <taxon>Bacteria</taxon>
        <taxon>Bacillati</taxon>
        <taxon>Chloroflexota</taxon>
        <taxon>Chloroflexia</taxon>
        <taxon>Herpetosiphonales</taxon>
        <taxon>Herpetosiphonaceae</taxon>
        <taxon>Herpetosiphon</taxon>
    </lineage>
</organism>
<dbReference type="Pfam" id="PF05893">
    <property type="entry name" value="LuxC"/>
    <property type="match status" value="1"/>
</dbReference>
<comment type="catalytic activity">
    <reaction evidence="2">
        <text>a long-chain fatty aldehyde + NADP(+) + CoA = a long-chain fatty acyl-CoA + NADPH + H(+)</text>
        <dbReference type="Rhea" id="RHEA:15437"/>
        <dbReference type="ChEBI" id="CHEBI:15378"/>
        <dbReference type="ChEBI" id="CHEBI:17176"/>
        <dbReference type="ChEBI" id="CHEBI:57287"/>
        <dbReference type="ChEBI" id="CHEBI:57783"/>
        <dbReference type="ChEBI" id="CHEBI:58349"/>
        <dbReference type="ChEBI" id="CHEBI:83139"/>
        <dbReference type="EC" id="1.2.1.50"/>
    </reaction>
</comment>
<dbReference type="PIRSF" id="PIRSF009414">
    <property type="entry name" value="LuxC"/>
    <property type="match status" value="1"/>
</dbReference>
<dbReference type="GO" id="GO:0050062">
    <property type="term" value="F:long-chain-fatty-acyl-CoA reductase activity"/>
    <property type="evidence" value="ECO:0007669"/>
    <property type="project" value="UniProtKB-EC"/>
</dbReference>
<dbReference type="CDD" id="cd07080">
    <property type="entry name" value="ALDH_Acyl-CoA-Red_LuxC"/>
    <property type="match status" value="1"/>
</dbReference>
<gene>
    <name evidence="3" type="ORF">SE18_16640</name>
</gene>
<keyword evidence="1 2" id="KW-0521">NADP</keyword>
<dbReference type="GO" id="GO:0008218">
    <property type="term" value="P:bioluminescence"/>
    <property type="evidence" value="ECO:0007669"/>
    <property type="project" value="InterPro"/>
</dbReference>
<dbReference type="OrthoDB" id="580775at2"/>
<protein>
    <recommendedName>
        <fullName evidence="2">Acyl-CoA reductase</fullName>
        <ecNumber evidence="2">1.2.1.50</ecNumber>
    </recommendedName>
</protein>
<comment type="caution">
    <text evidence="3">The sequence shown here is derived from an EMBL/GenBank/DDBJ whole genome shotgun (WGS) entry which is preliminary data.</text>
</comment>